<sequence length="553" mass="61542">MSSRYTHQFLILCLLQFLRDSSPRNWMDAIDPKVLTNDGMPRVMPPRDKTEDHDIISHNTNVQHAAIDIHGSITKLFEEVDPFRVTEATSSSPSYNPTSTPISDPSVNPTSEPSLELLMPTAAPTFSVVPIPSNPKTGYFNYDTLSPYGPDGWKNIHKIDNNDPGHFWHTFELDDAEVSNYCGSNEKQSPIDVCESPHNTCTETHEMRPLPGDYKMDSTWISKQILPNKLRLVMSPRTGDEPDPPQIDFSSTGQGLIDMTNIDFKFPSEHTVCGRRFDGEMQYYAYSPVKKRFIAVSFLLDANESNPENIHLQEVIDAFTLVYKDDQRECKERQSLLSTTNSSASGLEEMTTSFASSFLAARTNSSAASFAGGGSKRKLRGNNGNKAPSSSTEGKPKYDTPSTSATIHVNDLNVSGSILQQRRLSVKWHPFHPDVQKSIHFWGYSGSITDPPCTAVVDWKIMDVPTPISILQLAQFKKILFNHVDGDCQQTSVHNTEGSVARPTQAQRKYYKCTRDDYVSDEEAAICGLAGCEHPFGAGLNKYYPPLVDVTGP</sequence>
<evidence type="ECO:0000256" key="5">
    <source>
        <dbReference type="ARBA" id="ARBA00023239"/>
    </source>
</evidence>
<keyword evidence="11" id="KW-1185">Reference proteome</keyword>
<dbReference type="Gene3D" id="3.10.200.10">
    <property type="entry name" value="Alpha carbonic anhydrase"/>
    <property type="match status" value="2"/>
</dbReference>
<keyword evidence="3" id="KW-0479">Metal-binding</keyword>
<organism evidence="10 11">
    <name type="scientific">Stephanodiscus triporus</name>
    <dbReference type="NCBI Taxonomy" id="2934178"/>
    <lineage>
        <taxon>Eukaryota</taxon>
        <taxon>Sar</taxon>
        <taxon>Stramenopiles</taxon>
        <taxon>Ochrophyta</taxon>
        <taxon>Bacillariophyta</taxon>
        <taxon>Coscinodiscophyceae</taxon>
        <taxon>Thalassiosirophycidae</taxon>
        <taxon>Stephanodiscales</taxon>
        <taxon>Stephanodiscaceae</taxon>
        <taxon>Stephanodiscus</taxon>
    </lineage>
</organism>
<proteinExistence type="inferred from homology"/>
<evidence type="ECO:0000256" key="2">
    <source>
        <dbReference type="ARBA" id="ARBA00012925"/>
    </source>
</evidence>
<name>A0ABD3QDS5_9STRA</name>
<dbReference type="InterPro" id="IPR001148">
    <property type="entry name" value="CA_dom"/>
</dbReference>
<keyword evidence="5" id="KW-0456">Lyase</keyword>
<evidence type="ECO:0000259" key="9">
    <source>
        <dbReference type="PROSITE" id="PS51144"/>
    </source>
</evidence>
<dbReference type="PANTHER" id="PTHR18952">
    <property type="entry name" value="CARBONIC ANHYDRASE"/>
    <property type="match status" value="1"/>
</dbReference>
<dbReference type="PROSITE" id="PS51144">
    <property type="entry name" value="ALPHA_CA_2"/>
    <property type="match status" value="1"/>
</dbReference>
<protein>
    <recommendedName>
        <fullName evidence="2">carbonic anhydrase</fullName>
        <ecNumber evidence="2">4.2.1.1</ecNumber>
    </recommendedName>
</protein>
<reference evidence="10 11" key="1">
    <citation type="submission" date="2024-10" db="EMBL/GenBank/DDBJ databases">
        <title>Updated reference genomes for cyclostephanoid diatoms.</title>
        <authorList>
            <person name="Roberts W.R."/>
            <person name="Alverson A.J."/>
        </authorList>
    </citation>
    <scope>NUCLEOTIDE SEQUENCE [LARGE SCALE GENOMIC DNA]</scope>
    <source>
        <strain evidence="10 11">AJA276-08</strain>
    </source>
</reference>
<comment type="caution">
    <text evidence="10">The sequence shown here is derived from an EMBL/GenBank/DDBJ whole genome shotgun (WGS) entry which is preliminary data.</text>
</comment>
<dbReference type="EC" id="4.2.1.1" evidence="2"/>
<feature type="signal peptide" evidence="8">
    <location>
        <begin position="1"/>
        <end position="23"/>
    </location>
</feature>
<feature type="compositionally biased region" description="Low complexity" evidence="7">
    <location>
        <begin position="89"/>
        <end position="103"/>
    </location>
</feature>
<dbReference type="GO" id="GO:0004089">
    <property type="term" value="F:carbonate dehydratase activity"/>
    <property type="evidence" value="ECO:0007669"/>
    <property type="project" value="UniProtKB-EC"/>
</dbReference>
<evidence type="ECO:0000256" key="8">
    <source>
        <dbReference type="SAM" id="SignalP"/>
    </source>
</evidence>
<accession>A0ABD3QDS5</accession>
<evidence type="ECO:0000256" key="1">
    <source>
        <dbReference type="ARBA" id="ARBA00010718"/>
    </source>
</evidence>
<evidence type="ECO:0000256" key="6">
    <source>
        <dbReference type="ARBA" id="ARBA00048348"/>
    </source>
</evidence>
<dbReference type="EMBL" id="JALLAZ020000309">
    <property type="protein sequence ID" value="KAL3798199.1"/>
    <property type="molecule type" value="Genomic_DNA"/>
</dbReference>
<dbReference type="InterPro" id="IPR036398">
    <property type="entry name" value="CA_dom_sf"/>
</dbReference>
<comment type="catalytic activity">
    <reaction evidence="6">
        <text>hydrogencarbonate + H(+) = CO2 + H2O</text>
        <dbReference type="Rhea" id="RHEA:10748"/>
        <dbReference type="ChEBI" id="CHEBI:15377"/>
        <dbReference type="ChEBI" id="CHEBI:15378"/>
        <dbReference type="ChEBI" id="CHEBI:16526"/>
        <dbReference type="ChEBI" id="CHEBI:17544"/>
        <dbReference type="EC" id="4.2.1.1"/>
    </reaction>
</comment>
<keyword evidence="8" id="KW-0732">Signal</keyword>
<feature type="chain" id="PRO_5044768528" description="carbonic anhydrase" evidence="8">
    <location>
        <begin position="24"/>
        <end position="553"/>
    </location>
</feature>
<feature type="region of interest" description="Disordered" evidence="7">
    <location>
        <begin position="369"/>
        <end position="404"/>
    </location>
</feature>
<feature type="compositionally biased region" description="Polar residues" evidence="7">
    <location>
        <begin position="382"/>
        <end position="393"/>
    </location>
</feature>
<keyword evidence="4" id="KW-0862">Zinc</keyword>
<dbReference type="Proteomes" id="UP001530315">
    <property type="component" value="Unassembled WGS sequence"/>
</dbReference>
<dbReference type="GO" id="GO:0046872">
    <property type="term" value="F:metal ion binding"/>
    <property type="evidence" value="ECO:0007669"/>
    <property type="project" value="UniProtKB-KW"/>
</dbReference>
<dbReference type="PANTHER" id="PTHR18952:SF265">
    <property type="entry name" value="CARBONIC ANHYDRASE"/>
    <property type="match status" value="1"/>
</dbReference>
<evidence type="ECO:0000313" key="10">
    <source>
        <dbReference type="EMBL" id="KAL3798199.1"/>
    </source>
</evidence>
<evidence type="ECO:0000313" key="11">
    <source>
        <dbReference type="Proteomes" id="UP001530315"/>
    </source>
</evidence>
<gene>
    <name evidence="10" type="ORF">ACHAW5_009837</name>
</gene>
<feature type="region of interest" description="Disordered" evidence="7">
    <location>
        <begin position="87"/>
        <end position="112"/>
    </location>
</feature>
<evidence type="ECO:0000256" key="4">
    <source>
        <dbReference type="ARBA" id="ARBA00022833"/>
    </source>
</evidence>
<feature type="domain" description="Alpha-carbonic anhydrase" evidence="9">
    <location>
        <begin position="138"/>
        <end position="513"/>
    </location>
</feature>
<comment type="similarity">
    <text evidence="1">Belongs to the alpha-carbonic anhydrase family.</text>
</comment>
<dbReference type="InterPro" id="IPR023561">
    <property type="entry name" value="Carbonic_anhydrase_a-class"/>
</dbReference>
<evidence type="ECO:0000256" key="3">
    <source>
        <dbReference type="ARBA" id="ARBA00022723"/>
    </source>
</evidence>
<dbReference type="AlphaFoldDB" id="A0ABD3QDS5"/>
<dbReference type="Pfam" id="PF00194">
    <property type="entry name" value="Carb_anhydrase"/>
    <property type="match status" value="1"/>
</dbReference>
<dbReference type="SUPFAM" id="SSF51069">
    <property type="entry name" value="Carbonic anhydrase"/>
    <property type="match status" value="1"/>
</dbReference>
<evidence type="ECO:0000256" key="7">
    <source>
        <dbReference type="SAM" id="MobiDB-lite"/>
    </source>
</evidence>